<dbReference type="PROSITE" id="PS50104">
    <property type="entry name" value="TIR"/>
    <property type="match status" value="1"/>
</dbReference>
<dbReference type="EMBL" id="QGKX02000996">
    <property type="protein sequence ID" value="KAF3554504.1"/>
    <property type="molecule type" value="Genomic_DNA"/>
</dbReference>
<dbReference type="PANTHER" id="PTHR11017">
    <property type="entry name" value="LEUCINE-RICH REPEAT-CONTAINING PROTEIN"/>
    <property type="match status" value="1"/>
</dbReference>
<sequence length="164" mass="18485">MTVMTIFYGVEQSHVRKQIGDFGISFDETCARKKPTDEQRQKWIKASNDVGIEGEDFLRWDNEAKMIKKIAKDVLDKLNVTPSKDFDGMEGLGAHLKEMQLLLDLHEDDGVKLVAISGPAGIGKTTIARALHSLIRDRFQLTCFVENRKGSYPPGLDDYGLMLR</sequence>
<dbReference type="PANTHER" id="PTHR11017:SF418">
    <property type="entry name" value="DISEASE RESISTANCE PROTEIN (TIR-NBS-LRR CLASS) FAMILY-RELATED"/>
    <property type="match status" value="1"/>
</dbReference>
<dbReference type="Gene3D" id="3.40.50.10140">
    <property type="entry name" value="Toll/interleukin-1 receptor homology (TIR) domain"/>
    <property type="match status" value="1"/>
</dbReference>
<gene>
    <name evidence="2" type="ORF">F2Q68_00025847</name>
    <name evidence="3" type="ORF">F2Q69_00014166</name>
</gene>
<dbReference type="InterPro" id="IPR035897">
    <property type="entry name" value="Toll_tir_struct_dom_sf"/>
</dbReference>
<dbReference type="EMBL" id="QGKW02001911">
    <property type="protein sequence ID" value="KAF2566613.1"/>
    <property type="molecule type" value="Genomic_DNA"/>
</dbReference>
<dbReference type="AlphaFoldDB" id="A0A8S9QNS8"/>
<dbReference type="Proteomes" id="UP000712281">
    <property type="component" value="Unassembled WGS sequence"/>
</dbReference>
<comment type="caution">
    <text evidence="3">The sequence shown here is derived from an EMBL/GenBank/DDBJ whole genome shotgun (WGS) entry which is preliminary data.</text>
</comment>
<protein>
    <recommendedName>
        <fullName evidence="1">TIR domain-containing protein</fullName>
    </recommendedName>
</protein>
<dbReference type="Gene3D" id="3.40.50.300">
    <property type="entry name" value="P-loop containing nucleotide triphosphate hydrolases"/>
    <property type="match status" value="1"/>
</dbReference>
<dbReference type="OrthoDB" id="1105142at2759"/>
<dbReference type="InterPro" id="IPR000157">
    <property type="entry name" value="TIR_dom"/>
</dbReference>
<evidence type="ECO:0000259" key="1">
    <source>
        <dbReference type="PROSITE" id="PS50104"/>
    </source>
</evidence>
<feature type="domain" description="TIR" evidence="1">
    <location>
        <begin position="1"/>
        <end position="78"/>
    </location>
</feature>
<dbReference type="Pfam" id="PF01582">
    <property type="entry name" value="TIR"/>
    <property type="match status" value="1"/>
</dbReference>
<reference evidence="2" key="2">
    <citation type="submission" date="2019-12" db="EMBL/GenBank/DDBJ databases">
        <title>Genome sequencing and annotation of Brassica cretica.</title>
        <authorList>
            <person name="Studholme D.J."/>
            <person name="Sarris P.F."/>
        </authorList>
    </citation>
    <scope>NUCLEOTIDE SEQUENCE</scope>
    <source>
        <strain evidence="2">PFS-001/15</strain>
        <tissue evidence="2">Leaf</tissue>
    </source>
</reference>
<dbReference type="GO" id="GO:0007165">
    <property type="term" value="P:signal transduction"/>
    <property type="evidence" value="ECO:0007669"/>
    <property type="project" value="InterPro"/>
</dbReference>
<dbReference type="GO" id="GO:0006952">
    <property type="term" value="P:defense response"/>
    <property type="evidence" value="ECO:0007669"/>
    <property type="project" value="InterPro"/>
</dbReference>
<dbReference type="Proteomes" id="UP000712600">
    <property type="component" value="Unassembled WGS sequence"/>
</dbReference>
<dbReference type="InterPro" id="IPR044974">
    <property type="entry name" value="Disease_R_plants"/>
</dbReference>
<dbReference type="SUPFAM" id="SSF52540">
    <property type="entry name" value="P-loop containing nucleoside triphosphate hydrolases"/>
    <property type="match status" value="1"/>
</dbReference>
<evidence type="ECO:0000313" key="2">
    <source>
        <dbReference type="EMBL" id="KAF2566613.1"/>
    </source>
</evidence>
<dbReference type="InterPro" id="IPR027417">
    <property type="entry name" value="P-loop_NTPase"/>
</dbReference>
<proteinExistence type="predicted"/>
<name>A0A8S9QNS8_BRACR</name>
<accession>A0A8S9QNS8</accession>
<organism evidence="3 4">
    <name type="scientific">Brassica cretica</name>
    <name type="common">Mustard</name>
    <dbReference type="NCBI Taxonomy" id="69181"/>
    <lineage>
        <taxon>Eukaryota</taxon>
        <taxon>Viridiplantae</taxon>
        <taxon>Streptophyta</taxon>
        <taxon>Embryophyta</taxon>
        <taxon>Tracheophyta</taxon>
        <taxon>Spermatophyta</taxon>
        <taxon>Magnoliopsida</taxon>
        <taxon>eudicotyledons</taxon>
        <taxon>Gunneridae</taxon>
        <taxon>Pentapetalae</taxon>
        <taxon>rosids</taxon>
        <taxon>malvids</taxon>
        <taxon>Brassicales</taxon>
        <taxon>Brassicaceae</taxon>
        <taxon>Brassiceae</taxon>
        <taxon>Brassica</taxon>
    </lineage>
</organism>
<evidence type="ECO:0000313" key="4">
    <source>
        <dbReference type="Proteomes" id="UP000712600"/>
    </source>
</evidence>
<reference evidence="3" key="1">
    <citation type="submission" date="2019-12" db="EMBL/GenBank/DDBJ databases">
        <title>Genome sequencing and annotation of Brassica cretica.</title>
        <authorList>
            <person name="Studholme D.J."/>
            <person name="Sarris P."/>
        </authorList>
    </citation>
    <scope>NUCLEOTIDE SEQUENCE</scope>
    <source>
        <strain evidence="3">PFS-109/04</strain>
        <tissue evidence="3">Leaf</tissue>
    </source>
</reference>
<evidence type="ECO:0000313" key="3">
    <source>
        <dbReference type="EMBL" id="KAF3554504.1"/>
    </source>
</evidence>